<name>A0A7D4AWA9_ACTVE</name>
<dbReference type="Proteomes" id="UP000501240">
    <property type="component" value="Chromosome"/>
</dbReference>
<dbReference type="AlphaFoldDB" id="A0A7D4AWA9"/>
<gene>
    <name evidence="1" type="ORF">ACTIVE_8943</name>
</gene>
<protein>
    <submittedName>
        <fullName evidence="1">Uncharacterized protein</fullName>
    </submittedName>
</protein>
<dbReference type="EMBL" id="CP053892">
    <property type="protein sequence ID" value="QKG27288.1"/>
    <property type="molecule type" value="Genomic_DNA"/>
</dbReference>
<evidence type="ECO:0000313" key="1">
    <source>
        <dbReference type="EMBL" id="QKG27288.1"/>
    </source>
</evidence>
<proteinExistence type="predicted"/>
<reference evidence="1 2" key="1">
    <citation type="submission" date="2020-05" db="EMBL/GenBank/DDBJ databases">
        <title>Actinomadura verrucosospora NRRL-B18236 (PFL_A860) Genome sequencing and assembly.</title>
        <authorList>
            <person name="Samborskyy M."/>
        </authorList>
    </citation>
    <scope>NUCLEOTIDE SEQUENCE [LARGE SCALE GENOMIC DNA]</scope>
    <source>
        <strain evidence="1 2">NRRL:B18236</strain>
    </source>
</reference>
<evidence type="ECO:0000313" key="2">
    <source>
        <dbReference type="Proteomes" id="UP000501240"/>
    </source>
</evidence>
<sequence>MTAEEIAAVMVEARGGNPREMDNPDVVLGASVQEGVWVPSSVGQPVRLRMDAPDRGSGVQVPRSSMRVYPGVAAGVDVVAFTTADGAALLAVLRDPSTTVRFRCSLTLPDGLAAEPTPSGGLDVLHPRYGATAGRLYKPWANDSMFRPLPAEYIGDSTALTVQLDAANASYPIVVGMVYSAAPR</sequence>
<keyword evidence="2" id="KW-1185">Reference proteome</keyword>
<organism evidence="1 2">
    <name type="scientific">Actinomadura verrucosospora</name>
    <dbReference type="NCBI Taxonomy" id="46165"/>
    <lineage>
        <taxon>Bacteria</taxon>
        <taxon>Bacillati</taxon>
        <taxon>Actinomycetota</taxon>
        <taxon>Actinomycetes</taxon>
        <taxon>Streptosporangiales</taxon>
        <taxon>Thermomonosporaceae</taxon>
        <taxon>Actinomadura</taxon>
    </lineage>
</organism>
<accession>A0A7D4AWA9</accession>